<protein>
    <submittedName>
        <fullName evidence="8">Uncharacterized protein</fullName>
    </submittedName>
</protein>
<dbReference type="Gene3D" id="3.90.730.10">
    <property type="entry name" value="Ribonuclease T2-like"/>
    <property type="match status" value="1"/>
</dbReference>
<keyword evidence="4" id="KW-0378">Hydrolase</keyword>
<name>A0AAP0JB63_9MAGN</name>
<dbReference type="EMBL" id="JBBNAE010000004">
    <property type="protein sequence ID" value="KAK9129708.1"/>
    <property type="molecule type" value="Genomic_DNA"/>
</dbReference>
<keyword evidence="7" id="KW-0732">Signal</keyword>
<evidence type="ECO:0000313" key="9">
    <source>
        <dbReference type="Proteomes" id="UP001417504"/>
    </source>
</evidence>
<proteinExistence type="inferred from homology"/>
<evidence type="ECO:0000256" key="2">
    <source>
        <dbReference type="ARBA" id="ARBA00022722"/>
    </source>
</evidence>
<evidence type="ECO:0000256" key="5">
    <source>
        <dbReference type="ARBA" id="ARBA00023239"/>
    </source>
</evidence>
<dbReference type="InterPro" id="IPR036430">
    <property type="entry name" value="RNase_T2-like_sf"/>
</dbReference>
<dbReference type="AlphaFoldDB" id="A0AAP0JB63"/>
<dbReference type="SUPFAM" id="SSF55895">
    <property type="entry name" value="Ribonuclease Rh-like"/>
    <property type="match status" value="1"/>
</dbReference>
<gene>
    <name evidence="8" type="ORF">Sjap_010195</name>
</gene>
<comment type="caution">
    <text evidence="8">The sequence shown here is derived from an EMBL/GenBank/DDBJ whole genome shotgun (WGS) entry which is preliminary data.</text>
</comment>
<evidence type="ECO:0000256" key="6">
    <source>
        <dbReference type="RuleBase" id="RU004328"/>
    </source>
</evidence>
<keyword evidence="2" id="KW-0540">Nuclease</keyword>
<dbReference type="GO" id="GO:0006401">
    <property type="term" value="P:RNA catabolic process"/>
    <property type="evidence" value="ECO:0007669"/>
    <property type="project" value="TreeGrafter"/>
</dbReference>
<evidence type="ECO:0000256" key="3">
    <source>
        <dbReference type="ARBA" id="ARBA00022759"/>
    </source>
</evidence>
<dbReference type="PANTHER" id="PTHR11240">
    <property type="entry name" value="RIBONUCLEASE T2"/>
    <property type="match status" value="1"/>
</dbReference>
<dbReference type="PROSITE" id="PS51257">
    <property type="entry name" value="PROKAR_LIPOPROTEIN"/>
    <property type="match status" value="1"/>
</dbReference>
<evidence type="ECO:0000256" key="7">
    <source>
        <dbReference type="SAM" id="SignalP"/>
    </source>
</evidence>
<evidence type="ECO:0000256" key="1">
    <source>
        <dbReference type="ARBA" id="ARBA00007469"/>
    </source>
</evidence>
<evidence type="ECO:0000313" key="8">
    <source>
        <dbReference type="EMBL" id="KAK9129708.1"/>
    </source>
</evidence>
<reference evidence="8 9" key="1">
    <citation type="submission" date="2024-01" db="EMBL/GenBank/DDBJ databases">
        <title>Genome assemblies of Stephania.</title>
        <authorList>
            <person name="Yang L."/>
        </authorList>
    </citation>
    <scope>NUCLEOTIDE SEQUENCE [LARGE SCALE GENOMIC DNA]</scope>
    <source>
        <strain evidence="8">QJT</strain>
        <tissue evidence="8">Leaf</tissue>
    </source>
</reference>
<feature type="signal peptide" evidence="7">
    <location>
        <begin position="1"/>
        <end position="28"/>
    </location>
</feature>
<dbReference type="Proteomes" id="UP001417504">
    <property type="component" value="Unassembled WGS sequence"/>
</dbReference>
<dbReference type="GO" id="GO:0003723">
    <property type="term" value="F:RNA binding"/>
    <property type="evidence" value="ECO:0007669"/>
    <property type="project" value="InterPro"/>
</dbReference>
<keyword evidence="5" id="KW-0456">Lyase</keyword>
<dbReference type="GO" id="GO:0005576">
    <property type="term" value="C:extracellular region"/>
    <property type="evidence" value="ECO:0007669"/>
    <property type="project" value="TreeGrafter"/>
</dbReference>
<keyword evidence="9" id="KW-1185">Reference proteome</keyword>
<dbReference type="GO" id="GO:0016787">
    <property type="term" value="F:hydrolase activity"/>
    <property type="evidence" value="ECO:0007669"/>
    <property type="project" value="UniProtKB-KW"/>
</dbReference>
<sequence>MNFNPKIYEATAVLFALVLLFGVSCVLSHERGEAIFYYFSQQWPGTRCGGERGCCYPKTGKPAPGFLIHGLRPQNFMNEDLRNCEPKDQLIPSQISNMTSELKKRWPSLDCPSRGNMRYWKSEWTTYGTCGNYVLNQTQYFKTALLLKSEVDLLKVLIKAGIKPDGGLYDFNTAFEAIRIATGYMPGIFCVKDKAGNRLLDTIVGCTVEGTKYNDCPGMWGSDCGSTFKFPPPA</sequence>
<keyword evidence="3" id="KW-0255">Endonuclease</keyword>
<organism evidence="8 9">
    <name type="scientific">Stephania japonica</name>
    <dbReference type="NCBI Taxonomy" id="461633"/>
    <lineage>
        <taxon>Eukaryota</taxon>
        <taxon>Viridiplantae</taxon>
        <taxon>Streptophyta</taxon>
        <taxon>Embryophyta</taxon>
        <taxon>Tracheophyta</taxon>
        <taxon>Spermatophyta</taxon>
        <taxon>Magnoliopsida</taxon>
        <taxon>Ranunculales</taxon>
        <taxon>Menispermaceae</taxon>
        <taxon>Menispermoideae</taxon>
        <taxon>Cissampelideae</taxon>
        <taxon>Stephania</taxon>
    </lineage>
</organism>
<evidence type="ECO:0000256" key="4">
    <source>
        <dbReference type="ARBA" id="ARBA00022801"/>
    </source>
</evidence>
<accession>A0AAP0JB63</accession>
<dbReference type="Pfam" id="PF00445">
    <property type="entry name" value="Ribonuclease_T2"/>
    <property type="match status" value="1"/>
</dbReference>
<comment type="similarity">
    <text evidence="1 6">Belongs to the RNase T2 family.</text>
</comment>
<dbReference type="InterPro" id="IPR001568">
    <property type="entry name" value="RNase_T2-like"/>
</dbReference>
<feature type="chain" id="PRO_5042832651" evidence="7">
    <location>
        <begin position="29"/>
        <end position="234"/>
    </location>
</feature>
<dbReference type="GO" id="GO:0033897">
    <property type="term" value="F:ribonuclease T2 activity"/>
    <property type="evidence" value="ECO:0007669"/>
    <property type="project" value="InterPro"/>
</dbReference>
<dbReference type="PANTHER" id="PTHR11240:SF75">
    <property type="entry name" value="RIBONUCLEASE 3"/>
    <property type="match status" value="1"/>
</dbReference>